<gene>
    <name evidence="7" type="primary">LOC100904975</name>
</gene>
<evidence type="ECO:0000259" key="5">
    <source>
        <dbReference type="Pfam" id="PF01918"/>
    </source>
</evidence>
<keyword evidence="6" id="KW-1185">Reference proteome</keyword>
<feature type="compositionally biased region" description="Basic residues" evidence="4">
    <location>
        <begin position="137"/>
        <end position="149"/>
    </location>
</feature>
<dbReference type="GO" id="GO:0000172">
    <property type="term" value="C:ribonuclease MRP complex"/>
    <property type="evidence" value="ECO:0007669"/>
    <property type="project" value="TreeGrafter"/>
</dbReference>
<dbReference type="PANTHER" id="PTHR13516:SF4">
    <property type="entry name" value="FI09323P"/>
    <property type="match status" value="1"/>
</dbReference>
<dbReference type="InterPro" id="IPR036882">
    <property type="entry name" value="Alba-like_dom_sf"/>
</dbReference>
<evidence type="ECO:0000256" key="3">
    <source>
        <dbReference type="ARBA" id="ARBA00023242"/>
    </source>
</evidence>
<dbReference type="PANTHER" id="PTHR13516">
    <property type="entry name" value="RIBONUCLEASE P SUBUNIT P25"/>
    <property type="match status" value="1"/>
</dbReference>
<dbReference type="InterPro" id="IPR051958">
    <property type="entry name" value="Alba-like_NAB"/>
</dbReference>
<evidence type="ECO:0000313" key="6">
    <source>
        <dbReference type="Proteomes" id="UP000694867"/>
    </source>
</evidence>
<dbReference type="RefSeq" id="XP_003737602.1">
    <property type="nucleotide sequence ID" value="XM_003737554.2"/>
</dbReference>
<dbReference type="Proteomes" id="UP000694867">
    <property type="component" value="Unplaced"/>
</dbReference>
<reference evidence="7" key="1">
    <citation type="submission" date="2025-08" db="UniProtKB">
        <authorList>
            <consortium name="RefSeq"/>
        </authorList>
    </citation>
    <scope>IDENTIFICATION</scope>
</reference>
<keyword evidence="3" id="KW-0539">Nucleus</keyword>
<dbReference type="CTD" id="54913"/>
<dbReference type="Pfam" id="PF01918">
    <property type="entry name" value="Alba"/>
    <property type="match status" value="1"/>
</dbReference>
<dbReference type="GO" id="GO:0003723">
    <property type="term" value="F:RNA binding"/>
    <property type="evidence" value="ECO:0007669"/>
    <property type="project" value="TreeGrafter"/>
</dbReference>
<evidence type="ECO:0000256" key="1">
    <source>
        <dbReference type="ARBA" id="ARBA00004123"/>
    </source>
</evidence>
<accession>A0AAJ6VUC4</accession>
<dbReference type="GO" id="GO:0005634">
    <property type="term" value="C:nucleus"/>
    <property type="evidence" value="ECO:0007669"/>
    <property type="project" value="UniProtKB-SubCell"/>
</dbReference>
<feature type="compositionally biased region" description="Basic and acidic residues" evidence="4">
    <location>
        <begin position="177"/>
        <end position="188"/>
    </location>
</feature>
<dbReference type="KEGG" id="goe:100904975"/>
<feature type="domain" description="DNA/RNA-binding protein Alba-like" evidence="5">
    <location>
        <begin position="29"/>
        <end position="88"/>
    </location>
</feature>
<protein>
    <submittedName>
        <fullName evidence="7">Ribonuclease P protein subunit p25</fullName>
    </submittedName>
</protein>
<sequence length="188" mass="21172">MEKYHIGNVVEDEVPIPFPEEIIGKDYAIIDVRTGSRIFNLVKFAQTSLAANTNLVISACGPAITKAVTIAEIIKRKQEKVYQWNKIGFREIKEFWDPNEAGMTRLRVTRELPTMHIYLTKTPLDESLPGVQVPRSKDRKTKPTKSKMHRPAEPASKGNRGEKRSRRKSATLAVDSNKADGAEGNKEQ</sequence>
<evidence type="ECO:0000256" key="2">
    <source>
        <dbReference type="ARBA" id="ARBA00008018"/>
    </source>
</evidence>
<evidence type="ECO:0000313" key="7">
    <source>
        <dbReference type="RefSeq" id="XP_003737602.1"/>
    </source>
</evidence>
<proteinExistence type="inferred from homology"/>
<dbReference type="Gene3D" id="3.30.110.20">
    <property type="entry name" value="Alba-like domain"/>
    <property type="match status" value="1"/>
</dbReference>
<organism evidence="6 7">
    <name type="scientific">Galendromus occidentalis</name>
    <name type="common">western predatory mite</name>
    <dbReference type="NCBI Taxonomy" id="34638"/>
    <lineage>
        <taxon>Eukaryota</taxon>
        <taxon>Metazoa</taxon>
        <taxon>Ecdysozoa</taxon>
        <taxon>Arthropoda</taxon>
        <taxon>Chelicerata</taxon>
        <taxon>Arachnida</taxon>
        <taxon>Acari</taxon>
        <taxon>Parasitiformes</taxon>
        <taxon>Mesostigmata</taxon>
        <taxon>Gamasina</taxon>
        <taxon>Phytoseioidea</taxon>
        <taxon>Phytoseiidae</taxon>
        <taxon>Typhlodrominae</taxon>
        <taxon>Galendromus</taxon>
    </lineage>
</organism>
<comment type="similarity">
    <text evidence="2">Belongs to the histone-like Alba family.</text>
</comment>
<dbReference type="GO" id="GO:0001682">
    <property type="term" value="P:tRNA 5'-leader removal"/>
    <property type="evidence" value="ECO:0007669"/>
    <property type="project" value="TreeGrafter"/>
</dbReference>
<comment type="subcellular location">
    <subcellularLocation>
        <location evidence="1">Nucleus</location>
    </subcellularLocation>
</comment>
<evidence type="ECO:0000256" key="4">
    <source>
        <dbReference type="SAM" id="MobiDB-lite"/>
    </source>
</evidence>
<feature type="region of interest" description="Disordered" evidence="4">
    <location>
        <begin position="128"/>
        <end position="188"/>
    </location>
</feature>
<dbReference type="GeneID" id="100904975"/>
<dbReference type="InterPro" id="IPR002775">
    <property type="entry name" value="DNA/RNA-bd_Alba-like"/>
</dbReference>
<dbReference type="AlphaFoldDB" id="A0AAJ6VUC4"/>
<dbReference type="SUPFAM" id="SSF82704">
    <property type="entry name" value="AlbA-like"/>
    <property type="match status" value="1"/>
</dbReference>
<name>A0AAJ6VUC4_9ACAR</name>